<evidence type="ECO:0000313" key="1">
    <source>
        <dbReference type="EMBL" id="CAL1367923.1"/>
    </source>
</evidence>
<dbReference type="EMBL" id="OZ034815">
    <property type="protein sequence ID" value="CAL1367923.1"/>
    <property type="molecule type" value="Genomic_DNA"/>
</dbReference>
<sequence length="143" mass="15015">MILSTRFGLAADEAFVFLRWDLIKASLEIRVLTDLETHLNRTRGRTGNQASISATSSGGRIGRCPSGRSVFFASSELGETGSARKETEVAELGTSSSASATELGSSMSATGLVQSVELGLSTSTAGMLFISMAETLNEMELGN</sequence>
<protein>
    <submittedName>
        <fullName evidence="1">Uncharacterized protein</fullName>
    </submittedName>
</protein>
<keyword evidence="2" id="KW-1185">Reference proteome</keyword>
<proteinExistence type="predicted"/>
<evidence type="ECO:0000313" key="2">
    <source>
        <dbReference type="Proteomes" id="UP001497516"/>
    </source>
</evidence>
<dbReference type="Proteomes" id="UP001497516">
    <property type="component" value="Chromosome 2"/>
</dbReference>
<name>A0AAV2D6E1_9ROSI</name>
<gene>
    <name evidence="1" type="ORF">LTRI10_LOCUS11334</name>
</gene>
<accession>A0AAV2D6E1</accession>
<organism evidence="1 2">
    <name type="scientific">Linum trigynum</name>
    <dbReference type="NCBI Taxonomy" id="586398"/>
    <lineage>
        <taxon>Eukaryota</taxon>
        <taxon>Viridiplantae</taxon>
        <taxon>Streptophyta</taxon>
        <taxon>Embryophyta</taxon>
        <taxon>Tracheophyta</taxon>
        <taxon>Spermatophyta</taxon>
        <taxon>Magnoliopsida</taxon>
        <taxon>eudicotyledons</taxon>
        <taxon>Gunneridae</taxon>
        <taxon>Pentapetalae</taxon>
        <taxon>rosids</taxon>
        <taxon>fabids</taxon>
        <taxon>Malpighiales</taxon>
        <taxon>Linaceae</taxon>
        <taxon>Linum</taxon>
    </lineage>
</organism>
<dbReference type="AlphaFoldDB" id="A0AAV2D6E1"/>
<reference evidence="1 2" key="1">
    <citation type="submission" date="2024-04" db="EMBL/GenBank/DDBJ databases">
        <authorList>
            <person name="Fracassetti M."/>
        </authorList>
    </citation>
    <scope>NUCLEOTIDE SEQUENCE [LARGE SCALE GENOMIC DNA]</scope>
</reference>